<dbReference type="GeneID" id="8856879"/>
<dbReference type="InterPro" id="IPR050498">
    <property type="entry name" value="Ycf3"/>
</dbReference>
<protein>
    <submittedName>
        <fullName evidence="4">Predicted protein</fullName>
    </submittedName>
</protein>
<keyword evidence="2 3" id="KW-0802">TPR repeat</keyword>
<dbReference type="PANTHER" id="PTHR44858">
    <property type="entry name" value="TETRATRICOPEPTIDE REPEAT PROTEIN 6"/>
    <property type="match status" value="1"/>
</dbReference>
<keyword evidence="1" id="KW-0677">Repeat</keyword>
<dbReference type="EMBL" id="GG738867">
    <property type="protein sequence ID" value="EFC44571.1"/>
    <property type="molecule type" value="Genomic_DNA"/>
</dbReference>
<sequence>MNLKQLARILSKYSSNTTVCAQFLNINVKSTSSSRFFSQKCQVSKESDRHNDIKCMYSMASSMKAVKSYQEALEFYQKIIQVSKTSHHHEHIGNSQQGHIVGMSWLESGNCLNSLNRYEEALNCFSTILNFHPNTFYQILGHYGRATCYFNMGKYREASHDYSQTILLFASKKSTQQHVIDSSLCYYHRALCHLNLNEYQQAISDFSVLLRDSSEEEIIELESNLALENEDKKLVVFFSRANAFIHANKLKRALDDINRGIVLHEKQIRHHNVQPHELYRIKAEILYSMKEFNKSRDNLLKAIQLNPTDEKAQLSLSLLNSSLKMDN</sequence>
<evidence type="ECO:0000313" key="4">
    <source>
        <dbReference type="EMBL" id="EFC44571.1"/>
    </source>
</evidence>
<dbReference type="AlphaFoldDB" id="D2VEV3"/>
<dbReference type="Proteomes" id="UP000006671">
    <property type="component" value="Unassembled WGS sequence"/>
</dbReference>
<accession>D2VEV3</accession>
<evidence type="ECO:0000256" key="1">
    <source>
        <dbReference type="ARBA" id="ARBA00022737"/>
    </source>
</evidence>
<feature type="repeat" description="TPR" evidence="3">
    <location>
        <begin position="276"/>
        <end position="309"/>
    </location>
</feature>
<gene>
    <name evidence="4" type="ORF">NAEGRDRAFT_48966</name>
</gene>
<dbReference type="InParanoid" id="D2VEV3"/>
<evidence type="ECO:0000256" key="2">
    <source>
        <dbReference type="ARBA" id="ARBA00022803"/>
    </source>
</evidence>
<dbReference type="RefSeq" id="XP_002677315.1">
    <property type="nucleotide sequence ID" value="XM_002677269.1"/>
</dbReference>
<organism evidence="5">
    <name type="scientific">Naegleria gruberi</name>
    <name type="common">Amoeba</name>
    <dbReference type="NCBI Taxonomy" id="5762"/>
    <lineage>
        <taxon>Eukaryota</taxon>
        <taxon>Discoba</taxon>
        <taxon>Heterolobosea</taxon>
        <taxon>Tetramitia</taxon>
        <taxon>Eutetramitia</taxon>
        <taxon>Vahlkampfiidae</taxon>
        <taxon>Naegleria</taxon>
    </lineage>
</organism>
<keyword evidence="5" id="KW-1185">Reference proteome</keyword>
<feature type="repeat" description="TPR" evidence="3">
    <location>
        <begin position="102"/>
        <end position="135"/>
    </location>
</feature>
<reference evidence="4 5" key="1">
    <citation type="journal article" date="2010" name="Cell">
        <title>The genome of Naegleria gruberi illuminates early eukaryotic versatility.</title>
        <authorList>
            <person name="Fritz-Laylin L.K."/>
            <person name="Prochnik S.E."/>
            <person name="Ginger M.L."/>
            <person name="Dacks J.B."/>
            <person name="Carpenter M.L."/>
            <person name="Field M.C."/>
            <person name="Kuo A."/>
            <person name="Paredez A."/>
            <person name="Chapman J."/>
            <person name="Pham J."/>
            <person name="Shu S."/>
            <person name="Neupane R."/>
            <person name="Cipriano M."/>
            <person name="Mancuso J."/>
            <person name="Tu H."/>
            <person name="Salamov A."/>
            <person name="Lindquist E."/>
            <person name="Shapiro H."/>
            <person name="Lucas S."/>
            <person name="Grigoriev I.V."/>
            <person name="Cande W.Z."/>
            <person name="Fulton C."/>
            <person name="Rokhsar D.S."/>
            <person name="Dawson S.C."/>
        </authorList>
    </citation>
    <scope>NUCLEOTIDE SEQUENCE [LARGE SCALE GENOMIC DNA]</scope>
    <source>
        <strain evidence="4 5">NEG-M</strain>
    </source>
</reference>
<dbReference type="Gene3D" id="1.25.40.10">
    <property type="entry name" value="Tetratricopeptide repeat domain"/>
    <property type="match status" value="3"/>
</dbReference>
<dbReference type="SUPFAM" id="SSF48452">
    <property type="entry name" value="TPR-like"/>
    <property type="match status" value="1"/>
</dbReference>
<dbReference type="PANTHER" id="PTHR44858:SF1">
    <property type="entry name" value="UDP-N-ACETYLGLUCOSAMINE--PEPTIDE N-ACETYLGLUCOSAMINYLTRANSFERASE SPINDLY-RELATED"/>
    <property type="match status" value="1"/>
</dbReference>
<proteinExistence type="predicted"/>
<evidence type="ECO:0000256" key="3">
    <source>
        <dbReference type="PROSITE-ProRule" id="PRU00339"/>
    </source>
</evidence>
<dbReference type="InterPro" id="IPR011990">
    <property type="entry name" value="TPR-like_helical_dom_sf"/>
</dbReference>
<dbReference type="KEGG" id="ngr:NAEGRDRAFT_48966"/>
<dbReference type="SMART" id="SM00028">
    <property type="entry name" value="TPR"/>
    <property type="match status" value="6"/>
</dbReference>
<dbReference type="VEuPathDB" id="AmoebaDB:NAEGRDRAFT_48966"/>
<dbReference type="PROSITE" id="PS50005">
    <property type="entry name" value="TPR"/>
    <property type="match status" value="2"/>
</dbReference>
<name>D2VEV3_NAEGR</name>
<dbReference type="InterPro" id="IPR019734">
    <property type="entry name" value="TPR_rpt"/>
</dbReference>
<evidence type="ECO:0000313" key="5">
    <source>
        <dbReference type="Proteomes" id="UP000006671"/>
    </source>
</evidence>